<dbReference type="Proteomes" id="UP000810207">
    <property type="component" value="Unassembled WGS sequence"/>
</dbReference>
<evidence type="ECO:0000313" key="1">
    <source>
        <dbReference type="EMBL" id="MBP2243865.1"/>
    </source>
</evidence>
<reference evidence="1 2" key="1">
    <citation type="submission" date="2021-03" db="EMBL/GenBank/DDBJ databases">
        <title>Genomic Encyclopedia of Type Strains, Phase IV (KMG-IV): sequencing the most valuable type-strain genomes for metagenomic binning, comparative biology and taxonomic classification.</title>
        <authorList>
            <person name="Goeker M."/>
        </authorList>
    </citation>
    <scope>NUCLEOTIDE SEQUENCE [LARGE SCALE GENOMIC DNA]</scope>
    <source>
        <strain evidence="1 2">DSM 21292</strain>
    </source>
</reference>
<name>A0ABS4RLU2_PAEXY</name>
<accession>A0ABS4RLU2</accession>
<dbReference type="RefSeq" id="WP_211081043.1">
    <property type="nucleotide sequence ID" value="NZ_CBCSLC010000082.1"/>
</dbReference>
<sequence length="156" mass="18240">MLHVYIPHLPGYIGNVRSDTEEKARCLPVHDRYHRRKPHAGLIAEAQRKITADIYEIRKQFRQRGIKVYEEVADHDGVVARYKCRSYESQMRIGWTMMAADASVVMREYLGLNTERFEGERPFVTVPPKVDSKKTQLRNGLRLSLACVRGKRYDNY</sequence>
<evidence type="ECO:0000313" key="2">
    <source>
        <dbReference type="Proteomes" id="UP000810207"/>
    </source>
</evidence>
<comment type="caution">
    <text evidence="1">The sequence shown here is derived from an EMBL/GenBank/DDBJ whole genome shotgun (WGS) entry which is preliminary data.</text>
</comment>
<dbReference type="InterPro" id="IPR058600">
    <property type="entry name" value="YhjD-like"/>
</dbReference>
<gene>
    <name evidence="1" type="ORF">J2Z28_000475</name>
</gene>
<organism evidence="1 2">
    <name type="scientific">Paenibacillus xylanexedens</name>
    <dbReference type="NCBI Taxonomy" id="528191"/>
    <lineage>
        <taxon>Bacteria</taxon>
        <taxon>Bacillati</taxon>
        <taxon>Bacillota</taxon>
        <taxon>Bacilli</taxon>
        <taxon>Bacillales</taxon>
        <taxon>Paenibacillaceae</taxon>
        <taxon>Paenibacillus</taxon>
    </lineage>
</organism>
<keyword evidence="2" id="KW-1185">Reference proteome</keyword>
<dbReference type="EMBL" id="JAGIKV010000002">
    <property type="protein sequence ID" value="MBP2243865.1"/>
    <property type="molecule type" value="Genomic_DNA"/>
</dbReference>
<dbReference type="Pfam" id="PF26325">
    <property type="entry name" value="YhjD"/>
    <property type="match status" value="1"/>
</dbReference>
<proteinExistence type="predicted"/>
<protein>
    <submittedName>
        <fullName evidence="1">Uncharacterized protein</fullName>
    </submittedName>
</protein>